<dbReference type="Proteomes" id="UP001197093">
    <property type="component" value="Unassembled WGS sequence"/>
</dbReference>
<reference evidence="2" key="1">
    <citation type="submission" date="2023-02" db="EMBL/GenBank/DDBJ databases">
        <authorList>
            <person name="Palmer J.M."/>
        </authorList>
    </citation>
    <scope>NUCLEOTIDE SEQUENCE</scope>
    <source>
        <strain evidence="2">FW57</strain>
    </source>
</reference>
<feature type="compositionally biased region" description="Polar residues" evidence="1">
    <location>
        <begin position="530"/>
        <end position="540"/>
    </location>
</feature>
<evidence type="ECO:0000313" key="3">
    <source>
        <dbReference type="Proteomes" id="UP001197093"/>
    </source>
</evidence>
<proteinExistence type="predicted"/>
<feature type="region of interest" description="Disordered" evidence="1">
    <location>
        <begin position="1"/>
        <end position="23"/>
    </location>
</feature>
<feature type="compositionally biased region" description="Basic and acidic residues" evidence="1">
    <location>
        <begin position="396"/>
        <end position="408"/>
    </location>
</feature>
<feature type="region of interest" description="Disordered" evidence="1">
    <location>
        <begin position="197"/>
        <end position="260"/>
    </location>
</feature>
<accession>A0AAD4EV38</accession>
<name>A0AAD4EV38_9PEZI</name>
<evidence type="ECO:0000313" key="2">
    <source>
        <dbReference type="EMBL" id="KAG7287690.1"/>
    </source>
</evidence>
<feature type="compositionally biased region" description="Basic and acidic residues" evidence="1">
    <location>
        <begin position="340"/>
        <end position="356"/>
    </location>
</feature>
<feature type="compositionally biased region" description="Polar residues" evidence="1">
    <location>
        <begin position="222"/>
        <end position="238"/>
    </location>
</feature>
<sequence length="540" mass="58496">MDPPAARKPGEPSQARGAVGFPSPTRDYATVNPKFVDDCTRMNFAIQQSVPEAVRRIVRDHWEKCLLGSEFHQADFGAKMVSESKHELIEHFTTEALDEVADLIIARASDSFLDKCLEKRLLTIEAKPLINALAKAERLGYEPGDIVQDDQHERVIPQEAYPGQLQCMKCFRTFAHAAACDYHLDNKICGNFGPPQKVAQTASHPARNSPAAHPSPAAIVPSASQPRAANGFSATQQSTPVHPRVARAAAATPGSTGSGIAADPYGHLTEEQMQQMTDELHAAEEKYAPRFAEANEIADENLRRMKLEGLRNSFGTKQSMIRKKYGVRLRERRTKAEIQAERERLGLKKAEREKARASTGAQPPSSSPATFGDVASRPAVASGWTAANAPRANAVWEEHDAKRRRTDDSGGYQTPYKTMADETPTRKTLSVAEMGGGLAGSSATAATHDPTLPPPSQPSRVYEQSGARVEIHEPSRTATPTGSERSAANGHNRVPSSDARQPVVIDDESSDDSDEDIPSTLPTHVRKSLASGSNSLLPAP</sequence>
<feature type="compositionally biased region" description="Acidic residues" evidence="1">
    <location>
        <begin position="505"/>
        <end position="517"/>
    </location>
</feature>
<keyword evidence="3" id="KW-1185">Reference proteome</keyword>
<dbReference type="EMBL" id="JAHCVI010000003">
    <property type="protein sequence ID" value="KAG7287690.1"/>
    <property type="molecule type" value="Genomic_DNA"/>
</dbReference>
<gene>
    <name evidence="2" type="ORF">NEMBOFW57_007203</name>
</gene>
<feature type="compositionally biased region" description="Polar residues" evidence="1">
    <location>
        <begin position="359"/>
        <end position="369"/>
    </location>
</feature>
<feature type="region of interest" description="Disordered" evidence="1">
    <location>
        <begin position="340"/>
        <end position="540"/>
    </location>
</feature>
<protein>
    <submittedName>
        <fullName evidence="2">Uncharacterized protein</fullName>
    </submittedName>
</protein>
<comment type="caution">
    <text evidence="2">The sequence shown here is derived from an EMBL/GenBank/DDBJ whole genome shotgun (WGS) entry which is preliminary data.</text>
</comment>
<feature type="compositionally biased region" description="Polar residues" evidence="1">
    <location>
        <begin position="476"/>
        <end position="486"/>
    </location>
</feature>
<organism evidence="2 3">
    <name type="scientific">Staphylotrichum longicolle</name>
    <dbReference type="NCBI Taxonomy" id="669026"/>
    <lineage>
        <taxon>Eukaryota</taxon>
        <taxon>Fungi</taxon>
        <taxon>Dikarya</taxon>
        <taxon>Ascomycota</taxon>
        <taxon>Pezizomycotina</taxon>
        <taxon>Sordariomycetes</taxon>
        <taxon>Sordariomycetidae</taxon>
        <taxon>Sordariales</taxon>
        <taxon>Chaetomiaceae</taxon>
        <taxon>Staphylotrichum</taxon>
    </lineage>
</organism>
<dbReference type="AlphaFoldDB" id="A0AAD4EV38"/>
<evidence type="ECO:0000256" key="1">
    <source>
        <dbReference type="SAM" id="MobiDB-lite"/>
    </source>
</evidence>
<feature type="compositionally biased region" description="Low complexity" evidence="1">
    <location>
        <begin position="239"/>
        <end position="260"/>
    </location>
</feature>